<organism evidence="1">
    <name type="scientific">uncultured delta proteobacterium</name>
    <dbReference type="NCBI Taxonomy" id="34034"/>
    <lineage>
        <taxon>Bacteria</taxon>
        <taxon>Deltaproteobacteria</taxon>
        <taxon>environmental samples</taxon>
    </lineage>
</organism>
<sequence length="72" mass="8387">MELEAERSDFQEEKGKVLAWKFEVDALRRKAEIAKERRTFVKRHIRWAIDALSGGPPNTGLALRHLKKAEKE</sequence>
<proteinExistence type="predicted"/>
<name>A0A212KH58_9DELT</name>
<accession>A0A212KH58</accession>
<dbReference type="AlphaFoldDB" id="A0A212KH58"/>
<evidence type="ECO:0000313" key="1">
    <source>
        <dbReference type="EMBL" id="SBW10969.1"/>
    </source>
</evidence>
<reference evidence="1" key="1">
    <citation type="submission" date="2016-04" db="EMBL/GenBank/DDBJ databases">
        <authorList>
            <person name="Evans L.H."/>
            <person name="Alamgir A."/>
            <person name="Owens N."/>
            <person name="Weber N.D."/>
            <person name="Virtaneva K."/>
            <person name="Barbian K."/>
            <person name="Babar A."/>
            <person name="Rosenke K."/>
        </authorList>
    </citation>
    <scope>NUCLEOTIDE SEQUENCE</scope>
    <source>
        <strain evidence="1">86</strain>
    </source>
</reference>
<protein>
    <submittedName>
        <fullName evidence="1">Uncharacterized protein</fullName>
    </submittedName>
</protein>
<dbReference type="EMBL" id="FLUQ01000007">
    <property type="protein sequence ID" value="SBW10969.1"/>
    <property type="molecule type" value="Genomic_DNA"/>
</dbReference>
<gene>
    <name evidence="1" type="ORF">KL86DPRO_70112</name>
</gene>